<reference evidence="5 6" key="1">
    <citation type="submission" date="2018-01" db="EMBL/GenBank/DDBJ databases">
        <title>Draft genome sequence of Jishengella endophytica.</title>
        <authorList>
            <person name="Sahin N."/>
            <person name="Ay H."/>
            <person name="Saygin H."/>
        </authorList>
    </citation>
    <scope>NUCLEOTIDE SEQUENCE [LARGE SCALE GENOMIC DNA]</scope>
    <source>
        <strain evidence="5 6">DSM 45430</strain>
    </source>
</reference>
<dbReference type="InterPro" id="IPR051011">
    <property type="entry name" value="Metal_resp_trans_reg"/>
</dbReference>
<dbReference type="PANTHER" id="PTHR43132:SF8">
    <property type="entry name" value="HTH-TYPE TRANSCRIPTIONAL REGULATOR KMTR"/>
    <property type="match status" value="1"/>
</dbReference>
<dbReference type="InterPro" id="IPR011991">
    <property type="entry name" value="ArsR-like_HTH"/>
</dbReference>
<evidence type="ECO:0000313" key="6">
    <source>
        <dbReference type="Proteomes" id="UP000248627"/>
    </source>
</evidence>
<gene>
    <name evidence="5" type="ORF">C1I93_15555</name>
</gene>
<proteinExistence type="predicted"/>
<evidence type="ECO:0000256" key="2">
    <source>
        <dbReference type="ARBA" id="ARBA00023125"/>
    </source>
</evidence>
<dbReference type="AlphaFoldDB" id="A0A2W2DDS5"/>
<sequence length="119" mass="13182">MYARDNVADASDLQQQLPGEREVEASVEMLRMLADGTRLRLMWLLINGEHDVSALVTAVGAARPAVSQHLGKLRLAGLVSVRREGRRVLYRCRDGHVRRLVAETLHAAAHRVTGAPEHD</sequence>
<evidence type="ECO:0000259" key="4">
    <source>
        <dbReference type="PROSITE" id="PS50987"/>
    </source>
</evidence>
<dbReference type="InterPro" id="IPR036390">
    <property type="entry name" value="WH_DNA-bd_sf"/>
</dbReference>
<dbReference type="SUPFAM" id="SSF46785">
    <property type="entry name" value="Winged helix' DNA-binding domain"/>
    <property type="match status" value="1"/>
</dbReference>
<dbReference type="EMBL" id="POTX01000094">
    <property type="protein sequence ID" value="PZF95266.1"/>
    <property type="molecule type" value="Genomic_DNA"/>
</dbReference>
<dbReference type="PANTHER" id="PTHR43132">
    <property type="entry name" value="ARSENICAL RESISTANCE OPERON REPRESSOR ARSR-RELATED"/>
    <property type="match status" value="1"/>
</dbReference>
<protein>
    <submittedName>
        <fullName evidence="5">Transcriptional regulator</fullName>
    </submittedName>
</protein>
<dbReference type="PROSITE" id="PS50987">
    <property type="entry name" value="HTH_ARSR_2"/>
    <property type="match status" value="1"/>
</dbReference>
<dbReference type="RefSeq" id="WP_111244007.1">
    <property type="nucleotide sequence ID" value="NZ_AP023358.1"/>
</dbReference>
<dbReference type="CDD" id="cd00090">
    <property type="entry name" value="HTH_ARSR"/>
    <property type="match status" value="1"/>
</dbReference>
<dbReference type="InterPro" id="IPR036388">
    <property type="entry name" value="WH-like_DNA-bd_sf"/>
</dbReference>
<organism evidence="5 6">
    <name type="scientific">Micromonospora endophytica</name>
    <dbReference type="NCBI Taxonomy" id="515350"/>
    <lineage>
        <taxon>Bacteria</taxon>
        <taxon>Bacillati</taxon>
        <taxon>Actinomycetota</taxon>
        <taxon>Actinomycetes</taxon>
        <taxon>Micromonosporales</taxon>
        <taxon>Micromonosporaceae</taxon>
        <taxon>Micromonospora</taxon>
    </lineage>
</organism>
<name>A0A2W2DDS5_9ACTN</name>
<evidence type="ECO:0000256" key="3">
    <source>
        <dbReference type="ARBA" id="ARBA00023163"/>
    </source>
</evidence>
<dbReference type="Proteomes" id="UP000248627">
    <property type="component" value="Unassembled WGS sequence"/>
</dbReference>
<feature type="domain" description="HTH arsR-type" evidence="4">
    <location>
        <begin position="18"/>
        <end position="112"/>
    </location>
</feature>
<keyword evidence="3" id="KW-0804">Transcription</keyword>
<dbReference type="NCBIfam" id="NF033788">
    <property type="entry name" value="HTH_metalloreg"/>
    <property type="match status" value="1"/>
</dbReference>
<dbReference type="InterPro" id="IPR001845">
    <property type="entry name" value="HTH_ArsR_DNA-bd_dom"/>
</dbReference>
<keyword evidence="6" id="KW-1185">Reference proteome</keyword>
<keyword evidence="2" id="KW-0238">DNA-binding</keyword>
<dbReference type="SMART" id="SM00418">
    <property type="entry name" value="HTH_ARSR"/>
    <property type="match status" value="1"/>
</dbReference>
<dbReference type="Gene3D" id="1.10.10.10">
    <property type="entry name" value="Winged helix-like DNA-binding domain superfamily/Winged helix DNA-binding domain"/>
    <property type="match status" value="1"/>
</dbReference>
<accession>A0A2W2DDS5</accession>
<evidence type="ECO:0000256" key="1">
    <source>
        <dbReference type="ARBA" id="ARBA00023015"/>
    </source>
</evidence>
<keyword evidence="1" id="KW-0805">Transcription regulation</keyword>
<dbReference type="PRINTS" id="PR00778">
    <property type="entry name" value="HTHARSR"/>
</dbReference>
<dbReference type="OrthoDB" id="9810923at2"/>
<dbReference type="Pfam" id="PF01022">
    <property type="entry name" value="HTH_5"/>
    <property type="match status" value="1"/>
</dbReference>
<evidence type="ECO:0000313" key="5">
    <source>
        <dbReference type="EMBL" id="PZF95266.1"/>
    </source>
</evidence>
<comment type="caution">
    <text evidence="5">The sequence shown here is derived from an EMBL/GenBank/DDBJ whole genome shotgun (WGS) entry which is preliminary data.</text>
</comment>
<dbReference type="GO" id="GO:0003677">
    <property type="term" value="F:DNA binding"/>
    <property type="evidence" value="ECO:0007669"/>
    <property type="project" value="UniProtKB-KW"/>
</dbReference>
<dbReference type="GO" id="GO:0003700">
    <property type="term" value="F:DNA-binding transcription factor activity"/>
    <property type="evidence" value="ECO:0007669"/>
    <property type="project" value="InterPro"/>
</dbReference>